<feature type="transmembrane region" description="Helical" evidence="14">
    <location>
        <begin position="504"/>
        <end position="527"/>
    </location>
</feature>
<feature type="transmembrane region" description="Helical" evidence="14">
    <location>
        <begin position="74"/>
        <end position="94"/>
    </location>
</feature>
<evidence type="ECO:0000256" key="4">
    <source>
        <dbReference type="ARBA" id="ARBA00022475"/>
    </source>
</evidence>
<evidence type="ECO:0000256" key="10">
    <source>
        <dbReference type="ARBA" id="ARBA00023180"/>
    </source>
</evidence>
<feature type="transmembrane region" description="Helical" evidence="14">
    <location>
        <begin position="106"/>
        <end position="128"/>
    </location>
</feature>
<dbReference type="PROSITE" id="PS00456">
    <property type="entry name" value="NA_SOLUT_SYMP_1"/>
    <property type="match status" value="1"/>
</dbReference>
<feature type="transmembrane region" description="Helical" evidence="14">
    <location>
        <begin position="205"/>
        <end position="227"/>
    </location>
</feature>
<keyword evidence="3" id="KW-0813">Transport</keyword>
<dbReference type="Pfam" id="PF00474">
    <property type="entry name" value="SSF"/>
    <property type="match status" value="1"/>
</dbReference>
<evidence type="ECO:0000256" key="2">
    <source>
        <dbReference type="ARBA" id="ARBA00006434"/>
    </source>
</evidence>
<keyword evidence="7" id="KW-0915">Sodium</keyword>
<evidence type="ECO:0000256" key="5">
    <source>
        <dbReference type="ARBA" id="ARBA00022692"/>
    </source>
</evidence>
<dbReference type="InterPro" id="IPR038377">
    <property type="entry name" value="Na/Glc_symporter_sf"/>
</dbReference>
<keyword evidence="9 14" id="KW-0472">Membrane</keyword>
<sequence length="668" mass="72683">MSPSTSIPFSNSSCILIPGTKMDALAQMHFATIDYVIFALLLASSMGIGLYYALSGGRQRTTQEFLLADRSMSCLPVSLSLIATFQSAVAIVGVPAEIYTHGTQYWFIGCAYILGLFIPAHIFIPVFYRLHLTSAYQYLELRFNKPVRICGTVTFIFQTVRSIPDAILRPKQGEDVTGFDLWGAVLATGLVCTLYTTLGGLKAVIWTDVFQTIVMFAGQLAVIVVGVQQTGGVAEVWRKVSEGNRISGIDLNPDPTVEYTFWTLGVGGVFLMLSLYGVNQAQVQRYLSAKTERDASVAVAFIQNDLQYSECIPLYYVYDPQWELNQQPWCCYCHTLTDSTTNQYVLSSQMVLYFVMDMLQGLPGLSGLFISCLFSAALSTISSAFNSLATVTMEDLIKPHCPSMTEARATLLSKGLACSYGLLCLAMAYLTHLMSDSVLQTAFKIFGMVGGPLLGVFSLGLFFPWANSTGALVGLGSGLTMAFWVGIGSIVTSTSGGLAAVSQFNCTAVQLSGNITTAMGTALISTAMPTVTHSRPMGLQRFYSLSFMWYSALNSFTVVITGLVVSFLTGPMKAEEVTPGTLYPLLGNMLFFVPDKLKQKLCCVTPLGHGVRQQSTGAQHTHSSGLYSLVQTIAKRFATKICIYYWTRSGRLQGCIQQGTTFGNKYVM</sequence>
<keyword evidence="11" id="KW-0739">Sodium transport</keyword>
<dbReference type="InterPro" id="IPR001734">
    <property type="entry name" value="Na/solute_symporter"/>
</dbReference>
<evidence type="ECO:0000256" key="14">
    <source>
        <dbReference type="SAM" id="Phobius"/>
    </source>
</evidence>
<feature type="transmembrane region" description="Helical" evidence="14">
    <location>
        <begin position="35"/>
        <end position="54"/>
    </location>
</feature>
<keyword evidence="5 14" id="KW-0812">Transmembrane</keyword>
<evidence type="ECO:0000256" key="7">
    <source>
        <dbReference type="ARBA" id="ARBA00023053"/>
    </source>
</evidence>
<comment type="similarity">
    <text evidence="2 13">Belongs to the sodium:solute symporter (SSF) (TC 2.A.21) family.</text>
</comment>
<dbReference type="InterPro" id="IPR051163">
    <property type="entry name" value="Sodium:Solute_Symporter_SSF"/>
</dbReference>
<evidence type="ECO:0000256" key="1">
    <source>
        <dbReference type="ARBA" id="ARBA00004651"/>
    </source>
</evidence>
<feature type="transmembrane region" description="Helical" evidence="14">
    <location>
        <begin position="368"/>
        <end position="391"/>
    </location>
</feature>
<feature type="transmembrane region" description="Helical" evidence="14">
    <location>
        <begin position="411"/>
        <end position="430"/>
    </location>
</feature>
<dbReference type="PANTHER" id="PTHR42985">
    <property type="entry name" value="SODIUM-COUPLED MONOCARBOXYLATE TRANSPORTER"/>
    <property type="match status" value="1"/>
</dbReference>
<feature type="transmembrane region" description="Helical" evidence="14">
    <location>
        <begin position="149"/>
        <end position="167"/>
    </location>
</feature>
<keyword evidence="10" id="KW-0325">Glycoprotein</keyword>
<dbReference type="GO" id="GO:0015293">
    <property type="term" value="F:symporter activity"/>
    <property type="evidence" value="ECO:0007669"/>
    <property type="project" value="TreeGrafter"/>
</dbReference>
<dbReference type="PROSITE" id="PS50283">
    <property type="entry name" value="NA_SOLUT_SYMP_3"/>
    <property type="match status" value="1"/>
</dbReference>
<dbReference type="InterPro" id="IPR018212">
    <property type="entry name" value="Na/solute_symporter_CS"/>
</dbReference>
<name>A0A8C7FKE4_ONCKI</name>
<feature type="transmembrane region" description="Helical" evidence="14">
    <location>
        <begin position="179"/>
        <end position="198"/>
    </location>
</feature>
<evidence type="ECO:0000256" key="11">
    <source>
        <dbReference type="ARBA" id="ARBA00023201"/>
    </source>
</evidence>
<dbReference type="Gene3D" id="1.20.1730.10">
    <property type="entry name" value="Sodium/glucose cotransporter"/>
    <property type="match status" value="1"/>
</dbReference>
<keyword evidence="16" id="KW-1185">Reference proteome</keyword>
<dbReference type="GO" id="GO:0098660">
    <property type="term" value="P:inorganic ion transmembrane transport"/>
    <property type="evidence" value="ECO:0007669"/>
    <property type="project" value="UniProtKB-ARBA"/>
</dbReference>
<evidence type="ECO:0000256" key="3">
    <source>
        <dbReference type="ARBA" id="ARBA00022448"/>
    </source>
</evidence>
<keyword evidence="6 14" id="KW-1133">Transmembrane helix</keyword>
<dbReference type="AlphaFoldDB" id="A0A8C7FKE4"/>
<gene>
    <name evidence="15" type="primary">SLC5A6</name>
    <name evidence="15" type="synonym">slc5a6b</name>
</gene>
<dbReference type="GeneTree" id="ENSGT00940000155731"/>
<dbReference type="Proteomes" id="UP000694557">
    <property type="component" value="Unassembled WGS sequence"/>
</dbReference>
<evidence type="ECO:0000313" key="16">
    <source>
        <dbReference type="Proteomes" id="UP000694557"/>
    </source>
</evidence>
<dbReference type="GO" id="GO:0005886">
    <property type="term" value="C:plasma membrane"/>
    <property type="evidence" value="ECO:0007669"/>
    <property type="project" value="UniProtKB-SubCell"/>
</dbReference>
<evidence type="ECO:0000313" key="15">
    <source>
        <dbReference type="Ensembl" id="ENSOKIP00005029158.1"/>
    </source>
</evidence>
<comment type="subcellular location">
    <subcellularLocation>
        <location evidence="1">Cell membrane</location>
        <topology evidence="1">Multi-pass membrane protein</topology>
    </subcellularLocation>
</comment>
<reference evidence="15" key="1">
    <citation type="submission" date="2025-08" db="UniProtKB">
        <authorList>
            <consortium name="Ensembl"/>
        </authorList>
    </citation>
    <scope>IDENTIFICATION</scope>
</reference>
<feature type="transmembrane region" description="Helical" evidence="14">
    <location>
        <begin position="547"/>
        <end position="568"/>
    </location>
</feature>
<evidence type="ECO:0000256" key="8">
    <source>
        <dbReference type="ARBA" id="ARBA00023065"/>
    </source>
</evidence>
<dbReference type="PANTHER" id="PTHR42985:SF2">
    <property type="entry name" value="SODIUM-DEPENDENT MULTIVITAMIN TRANSPORTER"/>
    <property type="match status" value="1"/>
</dbReference>
<feature type="transmembrane region" description="Helical" evidence="14">
    <location>
        <begin position="471"/>
        <end position="492"/>
    </location>
</feature>
<feature type="transmembrane region" description="Helical" evidence="14">
    <location>
        <begin position="259"/>
        <end position="278"/>
    </location>
</feature>
<evidence type="ECO:0000256" key="6">
    <source>
        <dbReference type="ARBA" id="ARBA00022989"/>
    </source>
</evidence>
<accession>A0A8C7FKE4</accession>
<reference evidence="15" key="2">
    <citation type="submission" date="2025-09" db="UniProtKB">
        <authorList>
            <consortium name="Ensembl"/>
        </authorList>
    </citation>
    <scope>IDENTIFICATION</scope>
</reference>
<comment type="catalytic activity">
    <reaction evidence="12">
        <text>iodide(out) + 2 Na(+)(out) = iodide(in) + 2 Na(+)(in)</text>
        <dbReference type="Rhea" id="RHEA:71207"/>
        <dbReference type="ChEBI" id="CHEBI:16382"/>
        <dbReference type="ChEBI" id="CHEBI:29101"/>
    </reaction>
</comment>
<feature type="transmembrane region" description="Helical" evidence="14">
    <location>
        <begin position="442"/>
        <end position="465"/>
    </location>
</feature>
<evidence type="ECO:0000256" key="13">
    <source>
        <dbReference type="RuleBase" id="RU362091"/>
    </source>
</evidence>
<dbReference type="NCBIfam" id="TIGR00813">
    <property type="entry name" value="sss"/>
    <property type="match status" value="1"/>
</dbReference>
<dbReference type="Ensembl" id="ENSOKIT00005030858.1">
    <property type="protein sequence ID" value="ENSOKIP00005029158.1"/>
    <property type="gene ID" value="ENSOKIG00005012593.1"/>
</dbReference>
<dbReference type="GO" id="GO:0015075">
    <property type="term" value="F:monoatomic ion transmembrane transporter activity"/>
    <property type="evidence" value="ECO:0007669"/>
    <property type="project" value="UniProtKB-ARBA"/>
</dbReference>
<dbReference type="GO" id="GO:0006814">
    <property type="term" value="P:sodium ion transport"/>
    <property type="evidence" value="ECO:0007669"/>
    <property type="project" value="UniProtKB-KW"/>
</dbReference>
<protein>
    <submittedName>
        <fullName evidence="15">Solute carrier family 5 member 6</fullName>
    </submittedName>
</protein>
<keyword evidence="4" id="KW-1003">Cell membrane</keyword>
<keyword evidence="8" id="KW-0406">Ion transport</keyword>
<evidence type="ECO:0000256" key="9">
    <source>
        <dbReference type="ARBA" id="ARBA00023136"/>
    </source>
</evidence>
<organism evidence="15 16">
    <name type="scientific">Oncorhynchus kisutch</name>
    <name type="common">Coho salmon</name>
    <name type="synonym">Salmo kisutch</name>
    <dbReference type="NCBI Taxonomy" id="8019"/>
    <lineage>
        <taxon>Eukaryota</taxon>
        <taxon>Metazoa</taxon>
        <taxon>Chordata</taxon>
        <taxon>Craniata</taxon>
        <taxon>Vertebrata</taxon>
        <taxon>Euteleostomi</taxon>
        <taxon>Actinopterygii</taxon>
        <taxon>Neopterygii</taxon>
        <taxon>Teleostei</taxon>
        <taxon>Protacanthopterygii</taxon>
        <taxon>Salmoniformes</taxon>
        <taxon>Salmonidae</taxon>
        <taxon>Salmoninae</taxon>
        <taxon>Oncorhynchus</taxon>
    </lineage>
</organism>
<proteinExistence type="inferred from homology"/>
<evidence type="ECO:0000256" key="12">
    <source>
        <dbReference type="ARBA" id="ARBA00036099"/>
    </source>
</evidence>